<reference evidence="3" key="1">
    <citation type="submission" date="2021-02" db="EMBL/GenBank/DDBJ databases">
        <authorList>
            <person name="Nowell W R."/>
        </authorList>
    </citation>
    <scope>NUCLEOTIDE SEQUENCE</scope>
</reference>
<accession>A0A8S2I375</accession>
<feature type="non-terminal residue" evidence="3">
    <location>
        <position position="429"/>
    </location>
</feature>
<name>A0A8S2I375_9BILA</name>
<evidence type="ECO:0000313" key="4">
    <source>
        <dbReference type="Proteomes" id="UP000682733"/>
    </source>
</evidence>
<feature type="compositionally biased region" description="Polar residues" evidence="1">
    <location>
        <begin position="278"/>
        <end position="289"/>
    </location>
</feature>
<dbReference type="EMBL" id="CAJNOK010004340">
    <property type="protein sequence ID" value="CAF0934471.1"/>
    <property type="molecule type" value="Genomic_DNA"/>
</dbReference>
<feature type="region of interest" description="Disordered" evidence="1">
    <location>
        <begin position="253"/>
        <end position="370"/>
    </location>
</feature>
<gene>
    <name evidence="2" type="ORF">OVA965_LOCUS11309</name>
    <name evidence="3" type="ORF">TMI583_LOCUS11305</name>
</gene>
<feature type="compositionally biased region" description="Basic and acidic residues" evidence="1">
    <location>
        <begin position="337"/>
        <end position="350"/>
    </location>
</feature>
<feature type="compositionally biased region" description="Polar residues" evidence="1">
    <location>
        <begin position="324"/>
        <end position="336"/>
    </location>
</feature>
<evidence type="ECO:0000313" key="3">
    <source>
        <dbReference type="EMBL" id="CAF3710378.1"/>
    </source>
</evidence>
<dbReference type="AlphaFoldDB" id="A0A8S2I375"/>
<dbReference type="EMBL" id="CAJOBA010004342">
    <property type="protein sequence ID" value="CAF3710378.1"/>
    <property type="molecule type" value="Genomic_DNA"/>
</dbReference>
<evidence type="ECO:0000313" key="2">
    <source>
        <dbReference type="EMBL" id="CAF0934471.1"/>
    </source>
</evidence>
<feature type="compositionally biased region" description="Low complexity" evidence="1">
    <location>
        <begin position="352"/>
        <end position="366"/>
    </location>
</feature>
<dbReference type="Proteomes" id="UP000682733">
    <property type="component" value="Unassembled WGS sequence"/>
</dbReference>
<evidence type="ECO:0000256" key="1">
    <source>
        <dbReference type="SAM" id="MobiDB-lite"/>
    </source>
</evidence>
<sequence>LFLLLLSSTSSKSNIEYLGNILPSNNLQVLSFSLREFDMSRETILNKDKKIEVHSSASTDRDLSALEVDEPRVHTEHNISPKSVPSGASVRSKAASVSTGVVETMSALMTEAMNRMERAQKIQAEALERVMKNAQEIQADALLRVFSQQKNSTPTLTPMWTDTASAAANSHTSVISLPANVFNASNSDVSQCARSLPPDGENKIEKLVPLDAWTSCHRPKNYPLFIAKSDSSTQTEILPLNASAKISKEKPACLCKPNGEVSTEKKSAKSKSKFKSKLANSRKQQISLAPSSSPDNSYSDDDTESSERCTSSKPKKKEPKQNKTASNQRPILQSDSVNKDKDINFNRRDITSQSQRKSSSSSSRSSTTERAVTLQVTVNDSISHFSGKTNEQPNKFLHEYQQTMRTLFRASNSQLLRNICNWLSGLARD</sequence>
<organism evidence="3 4">
    <name type="scientific">Didymodactylos carnosus</name>
    <dbReference type="NCBI Taxonomy" id="1234261"/>
    <lineage>
        <taxon>Eukaryota</taxon>
        <taxon>Metazoa</taxon>
        <taxon>Spiralia</taxon>
        <taxon>Gnathifera</taxon>
        <taxon>Rotifera</taxon>
        <taxon>Eurotatoria</taxon>
        <taxon>Bdelloidea</taxon>
        <taxon>Philodinida</taxon>
        <taxon>Philodinidae</taxon>
        <taxon>Didymodactylos</taxon>
    </lineage>
</organism>
<protein>
    <submittedName>
        <fullName evidence="3">Uncharacterized protein</fullName>
    </submittedName>
</protein>
<dbReference type="Proteomes" id="UP000677228">
    <property type="component" value="Unassembled WGS sequence"/>
</dbReference>
<comment type="caution">
    <text evidence="3">The sequence shown here is derived from an EMBL/GenBank/DDBJ whole genome shotgun (WGS) entry which is preliminary data.</text>
</comment>
<proteinExistence type="predicted"/>